<dbReference type="Proteomes" id="UP000526083">
    <property type="component" value="Unassembled WGS sequence"/>
</dbReference>
<keyword evidence="2" id="KW-1185">Reference proteome</keyword>
<evidence type="ECO:0008006" key="3">
    <source>
        <dbReference type="Google" id="ProtNLM"/>
    </source>
</evidence>
<dbReference type="Gene3D" id="3.40.50.12370">
    <property type="match status" value="1"/>
</dbReference>
<accession>A0A7W3PMR8</accession>
<evidence type="ECO:0000313" key="1">
    <source>
        <dbReference type="EMBL" id="MBA8817199.1"/>
    </source>
</evidence>
<gene>
    <name evidence="1" type="ORF">FHX48_002297</name>
</gene>
<dbReference type="RefSeq" id="WP_167045742.1">
    <property type="nucleotide sequence ID" value="NZ_JAAOZB010000001.1"/>
</dbReference>
<sequence>MCTRYVVAVNDTRSSGNALAWARARARRTHIPLITVRVEPDSDTTTAGSSEEIVLRGPISHTLAGFAQSDDLLVIGTGKTGFIHARGYGARGIQIASTVRSSVAVIPDVDLRFRTGVVAGIDHAATAVLVASVADADAAALGEPLQLIHSSFGRSTPANAADTRSELAAATAAVKERWPTVVVRSRSTSRPAPEALLDASRNATLLVLGPGCSQPDSPFALVIHDVLVNINAPVLIARTAVNEPASSFGHLSISGEG</sequence>
<name>A0A7W3PMR8_9MICO</name>
<comment type="caution">
    <text evidence="1">The sequence shown here is derived from an EMBL/GenBank/DDBJ whole genome shotgun (WGS) entry which is preliminary data.</text>
</comment>
<evidence type="ECO:0000313" key="2">
    <source>
        <dbReference type="Proteomes" id="UP000526083"/>
    </source>
</evidence>
<proteinExistence type="predicted"/>
<reference evidence="1 2" key="1">
    <citation type="submission" date="2020-07" db="EMBL/GenBank/DDBJ databases">
        <title>Sequencing the genomes of 1000 actinobacteria strains.</title>
        <authorList>
            <person name="Klenk H.-P."/>
        </authorList>
    </citation>
    <scope>NUCLEOTIDE SEQUENCE [LARGE SCALE GENOMIC DNA]</scope>
    <source>
        <strain evidence="1 2">DSM 27576</strain>
    </source>
</reference>
<organism evidence="1 2">
    <name type="scientific">Microbacterium halimionae</name>
    <dbReference type="NCBI Taxonomy" id="1526413"/>
    <lineage>
        <taxon>Bacteria</taxon>
        <taxon>Bacillati</taxon>
        <taxon>Actinomycetota</taxon>
        <taxon>Actinomycetes</taxon>
        <taxon>Micrococcales</taxon>
        <taxon>Microbacteriaceae</taxon>
        <taxon>Microbacterium</taxon>
    </lineage>
</organism>
<dbReference type="SUPFAM" id="SSF52402">
    <property type="entry name" value="Adenine nucleotide alpha hydrolases-like"/>
    <property type="match status" value="1"/>
</dbReference>
<protein>
    <recommendedName>
        <fullName evidence="3">Universal stress protein</fullName>
    </recommendedName>
</protein>
<dbReference type="AlphaFoldDB" id="A0A7W3PMR8"/>
<dbReference type="EMBL" id="JACGWY010000005">
    <property type="protein sequence ID" value="MBA8817199.1"/>
    <property type="molecule type" value="Genomic_DNA"/>
</dbReference>